<accession>A0ABT0RVR9</accession>
<reference evidence="2 3" key="1">
    <citation type="submission" date="2022-05" db="EMBL/GenBank/DDBJ databases">
        <authorList>
            <person name="Jo J.-H."/>
            <person name="Im W.-T."/>
        </authorList>
    </citation>
    <scope>NUCLEOTIDE SEQUENCE [LARGE SCALE GENOMIC DNA]</scope>
    <source>
        <strain evidence="2 3">NSE70-1</strain>
    </source>
</reference>
<organism evidence="2 3">
    <name type="scientific">Sphingomonas caseinilyticus</name>
    <dbReference type="NCBI Taxonomy" id="2908205"/>
    <lineage>
        <taxon>Bacteria</taxon>
        <taxon>Pseudomonadati</taxon>
        <taxon>Pseudomonadota</taxon>
        <taxon>Alphaproteobacteria</taxon>
        <taxon>Sphingomonadales</taxon>
        <taxon>Sphingomonadaceae</taxon>
        <taxon>Sphingomonas</taxon>
    </lineage>
</organism>
<feature type="transmembrane region" description="Helical" evidence="1">
    <location>
        <begin position="66"/>
        <end position="86"/>
    </location>
</feature>
<evidence type="ECO:0000313" key="3">
    <source>
        <dbReference type="Proteomes" id="UP001203410"/>
    </source>
</evidence>
<evidence type="ECO:0000313" key="2">
    <source>
        <dbReference type="EMBL" id="MCL6699099.1"/>
    </source>
</evidence>
<dbReference type="InterPro" id="IPR046027">
    <property type="entry name" value="DUF5985"/>
</dbReference>
<dbReference type="Proteomes" id="UP001203410">
    <property type="component" value="Unassembled WGS sequence"/>
</dbReference>
<keyword evidence="3" id="KW-1185">Reference proteome</keyword>
<sequence length="90" mass="9731">MATGLQPAVYALCFITSAACGLLLARNYMRTGIRLLLWSSLCFGLLAANNLTVIVDLLVLPGSDLQIPRLAFSLSAVLVLLFGFIWDLES</sequence>
<feature type="transmembrane region" description="Helical" evidence="1">
    <location>
        <begin position="6"/>
        <end position="24"/>
    </location>
</feature>
<proteinExistence type="predicted"/>
<evidence type="ECO:0000256" key="1">
    <source>
        <dbReference type="SAM" id="Phobius"/>
    </source>
</evidence>
<gene>
    <name evidence="2" type="ORF">LZ496_09945</name>
</gene>
<comment type="caution">
    <text evidence="2">The sequence shown here is derived from an EMBL/GenBank/DDBJ whole genome shotgun (WGS) entry which is preliminary data.</text>
</comment>
<feature type="transmembrane region" description="Helical" evidence="1">
    <location>
        <begin position="36"/>
        <end position="60"/>
    </location>
</feature>
<keyword evidence="1" id="KW-1133">Transmembrane helix</keyword>
<keyword evidence="1" id="KW-0812">Transmembrane</keyword>
<name>A0ABT0RVR9_9SPHN</name>
<keyword evidence="1" id="KW-0472">Membrane</keyword>
<dbReference type="Pfam" id="PF19447">
    <property type="entry name" value="DUF5985"/>
    <property type="match status" value="1"/>
</dbReference>
<dbReference type="RefSeq" id="WP_249904469.1">
    <property type="nucleotide sequence ID" value="NZ_JAMGBA010000002.1"/>
</dbReference>
<dbReference type="EMBL" id="JAMGBA010000002">
    <property type="protein sequence ID" value="MCL6699099.1"/>
    <property type="molecule type" value="Genomic_DNA"/>
</dbReference>
<protein>
    <submittedName>
        <fullName evidence="2">DUF5985 family protein</fullName>
    </submittedName>
</protein>